<reference evidence="2" key="1">
    <citation type="journal article" date="2019" name="Sci. Rep.">
        <title>Draft genome of Tanacetum cinerariifolium, the natural source of mosquito coil.</title>
        <authorList>
            <person name="Yamashiro T."/>
            <person name="Shiraishi A."/>
            <person name="Satake H."/>
            <person name="Nakayama K."/>
        </authorList>
    </citation>
    <scope>NUCLEOTIDE SEQUENCE</scope>
</reference>
<name>A0A699RNP3_TANCI</name>
<sequence length="159" mass="18906">MCTYLKNIDRWKTRSLKNKSFAEIQDLYDKAMKRVNLFVDMNTEVVERTKKDKAKTVQESSSKRARDKLDQKRSKKQKVEDDKESKELKICLEIIPDERDDVTIDATTLSIKTPIIDYKIYKEGKKCYFQIFKADGNLQMYLPFSKMLKKFDREDLEVL</sequence>
<gene>
    <name evidence="2" type="ORF">Tci_858627</name>
</gene>
<comment type="caution">
    <text evidence="2">The sequence shown here is derived from an EMBL/GenBank/DDBJ whole genome shotgun (WGS) entry which is preliminary data.</text>
</comment>
<accession>A0A699RNP3</accession>
<protein>
    <submittedName>
        <fullName evidence="2">Uncharacterized protein</fullName>
    </submittedName>
</protein>
<proteinExistence type="predicted"/>
<evidence type="ECO:0000313" key="2">
    <source>
        <dbReference type="EMBL" id="GFC86657.1"/>
    </source>
</evidence>
<feature type="region of interest" description="Disordered" evidence="1">
    <location>
        <begin position="49"/>
        <end position="85"/>
    </location>
</feature>
<organism evidence="2">
    <name type="scientific">Tanacetum cinerariifolium</name>
    <name type="common">Dalmatian daisy</name>
    <name type="synonym">Chrysanthemum cinerariifolium</name>
    <dbReference type="NCBI Taxonomy" id="118510"/>
    <lineage>
        <taxon>Eukaryota</taxon>
        <taxon>Viridiplantae</taxon>
        <taxon>Streptophyta</taxon>
        <taxon>Embryophyta</taxon>
        <taxon>Tracheophyta</taxon>
        <taxon>Spermatophyta</taxon>
        <taxon>Magnoliopsida</taxon>
        <taxon>eudicotyledons</taxon>
        <taxon>Gunneridae</taxon>
        <taxon>Pentapetalae</taxon>
        <taxon>asterids</taxon>
        <taxon>campanulids</taxon>
        <taxon>Asterales</taxon>
        <taxon>Asteraceae</taxon>
        <taxon>Asteroideae</taxon>
        <taxon>Anthemideae</taxon>
        <taxon>Anthemidinae</taxon>
        <taxon>Tanacetum</taxon>
    </lineage>
</organism>
<dbReference type="EMBL" id="BKCJ011106352">
    <property type="protein sequence ID" value="GFC86657.1"/>
    <property type="molecule type" value="Genomic_DNA"/>
</dbReference>
<evidence type="ECO:0000256" key="1">
    <source>
        <dbReference type="SAM" id="MobiDB-lite"/>
    </source>
</evidence>
<dbReference type="AlphaFoldDB" id="A0A699RNP3"/>